<dbReference type="PANTHER" id="PTHR47336">
    <property type="entry name" value="TRANSCRIPTION FACTOR HMS1-RELATED"/>
    <property type="match status" value="1"/>
</dbReference>
<keyword evidence="4" id="KW-1185">Reference proteome</keyword>
<feature type="region of interest" description="Disordered" evidence="1">
    <location>
        <begin position="957"/>
        <end position="976"/>
    </location>
</feature>
<feature type="domain" description="BHLH" evidence="2">
    <location>
        <begin position="217"/>
        <end position="296"/>
    </location>
</feature>
<dbReference type="AlphaFoldDB" id="A0A8H3TMU7"/>
<feature type="compositionally biased region" description="Acidic residues" evidence="1">
    <location>
        <begin position="922"/>
        <end position="936"/>
    </location>
</feature>
<organism evidence="3 4">
    <name type="scientific">Naganishia liquefaciens</name>
    <dbReference type="NCBI Taxonomy" id="104408"/>
    <lineage>
        <taxon>Eukaryota</taxon>
        <taxon>Fungi</taxon>
        <taxon>Dikarya</taxon>
        <taxon>Basidiomycota</taxon>
        <taxon>Agaricomycotina</taxon>
        <taxon>Tremellomycetes</taxon>
        <taxon>Filobasidiales</taxon>
        <taxon>Filobasidiaceae</taxon>
        <taxon>Naganishia</taxon>
    </lineage>
</organism>
<reference evidence="3" key="1">
    <citation type="submission" date="2020-07" db="EMBL/GenBank/DDBJ databases">
        <title>Draft Genome Sequence of a Deep-Sea Yeast, Naganishia (Cryptococcus) liquefaciens strain N6.</title>
        <authorList>
            <person name="Han Y.W."/>
            <person name="Kajitani R."/>
            <person name="Morimoto H."/>
            <person name="Parhat M."/>
            <person name="Tsubouchi H."/>
            <person name="Bakenova O."/>
            <person name="Ogata M."/>
            <person name="Argunhan B."/>
            <person name="Aoki R."/>
            <person name="Kajiwara S."/>
            <person name="Itoh T."/>
            <person name="Iwasaki H."/>
        </authorList>
    </citation>
    <scope>NUCLEOTIDE SEQUENCE</scope>
    <source>
        <strain evidence="3">N6</strain>
    </source>
</reference>
<feature type="compositionally biased region" description="Acidic residues" evidence="1">
    <location>
        <begin position="361"/>
        <end position="372"/>
    </location>
</feature>
<feature type="region of interest" description="Disordered" evidence="1">
    <location>
        <begin position="523"/>
        <end position="547"/>
    </location>
</feature>
<dbReference type="Pfam" id="PF00010">
    <property type="entry name" value="HLH"/>
    <property type="match status" value="1"/>
</dbReference>
<dbReference type="SUPFAM" id="SSF47459">
    <property type="entry name" value="HLH, helix-loop-helix DNA-binding domain"/>
    <property type="match status" value="1"/>
</dbReference>
<feature type="compositionally biased region" description="Acidic residues" evidence="1">
    <location>
        <begin position="523"/>
        <end position="536"/>
    </location>
</feature>
<evidence type="ECO:0000256" key="1">
    <source>
        <dbReference type="SAM" id="MobiDB-lite"/>
    </source>
</evidence>
<dbReference type="CDD" id="cd11395">
    <property type="entry name" value="bHLHzip_SREBP_like"/>
    <property type="match status" value="1"/>
</dbReference>
<feature type="compositionally biased region" description="Low complexity" evidence="1">
    <location>
        <begin position="403"/>
        <end position="420"/>
    </location>
</feature>
<name>A0A8H3TMU7_9TREE</name>
<dbReference type="InterPro" id="IPR036638">
    <property type="entry name" value="HLH_DNA-bd_sf"/>
</dbReference>
<evidence type="ECO:0000313" key="3">
    <source>
        <dbReference type="EMBL" id="GHJ83990.1"/>
    </source>
</evidence>
<dbReference type="PROSITE" id="PS50888">
    <property type="entry name" value="BHLH"/>
    <property type="match status" value="1"/>
</dbReference>
<feature type="compositionally biased region" description="Basic and acidic residues" evidence="1">
    <location>
        <begin position="389"/>
        <end position="398"/>
    </location>
</feature>
<feature type="region of interest" description="Disordered" evidence="1">
    <location>
        <begin position="75"/>
        <end position="139"/>
    </location>
</feature>
<evidence type="ECO:0000259" key="2">
    <source>
        <dbReference type="PROSITE" id="PS50888"/>
    </source>
</evidence>
<dbReference type="OrthoDB" id="2133190at2759"/>
<protein>
    <recommendedName>
        <fullName evidence="2">BHLH domain-containing protein</fullName>
    </recommendedName>
</protein>
<dbReference type="InterPro" id="IPR011598">
    <property type="entry name" value="bHLH_dom"/>
</dbReference>
<dbReference type="PANTHER" id="PTHR47336:SF2">
    <property type="entry name" value="TRANSCRIPTION FACTOR HMS1-RELATED"/>
    <property type="match status" value="1"/>
</dbReference>
<feature type="compositionally biased region" description="Acidic residues" evidence="1">
    <location>
        <begin position="967"/>
        <end position="976"/>
    </location>
</feature>
<feature type="region of interest" description="Disordered" evidence="1">
    <location>
        <begin position="909"/>
        <end position="941"/>
    </location>
</feature>
<feature type="compositionally biased region" description="Low complexity" evidence="1">
    <location>
        <begin position="76"/>
        <end position="110"/>
    </location>
</feature>
<dbReference type="SMART" id="SM00353">
    <property type="entry name" value="HLH"/>
    <property type="match status" value="1"/>
</dbReference>
<gene>
    <name evidence="3" type="ORF">NliqN6_0392</name>
</gene>
<proteinExistence type="predicted"/>
<dbReference type="Proteomes" id="UP000620104">
    <property type="component" value="Unassembled WGS sequence"/>
</dbReference>
<accession>A0A8H3TMU7</accession>
<dbReference type="EMBL" id="BLZA01000005">
    <property type="protein sequence ID" value="GHJ83990.1"/>
    <property type="molecule type" value="Genomic_DNA"/>
</dbReference>
<feature type="compositionally biased region" description="Acidic residues" evidence="1">
    <location>
        <begin position="129"/>
        <end position="139"/>
    </location>
</feature>
<sequence length="976" mass="105161">MDPFTEYIHPDAPWDDALAQLLGDSNAGWPGDAEPGTLFADPPPLEGFPGGTFTGWDAANAFFGGYEGVFDGTSPSAKSAGTTATMTTTTTTSTSSYATETTYTASPSAAARDHDLRVVGNGEGSTEGGDGDGDGDGEADVGWGAVVVGQEWGVAPGLLGIPDPATALMMNKMPSPSSSSLSFTHVPVVPSMGHATPLPLPLPLPPPSAASETAHAPAAKLHNKVEKRYRYNVKNALETLRDSVPRLRQVYGTSLPLELATTDREDARGLMGGLEPLGKPTKKTVMLGARLYIEHLETEQRVQACRLARAQQALRGRMCDEEMSVWASETEQEVMRVREEYARLLEEKAKMRAAAHAGPGDEADRDEEDEQEVGPPPPPPPPSKKRARAAADHQPVEKKPRRTTTTATTTTRKARTSVASTSSSGTAATAATAAATTTAFYSFGLAYVLFPRATEWLGFRPRDASTAANGTGVSGGKVLLSMDNGASSVSGRVSSTVLDMIGYLVLGLVIMAGVYLFSRRQEELEEEEEEEDEDHDESASTDSAERSGIQRLARSVGLGTVGGLANEILYRIPFLHQEPMRPSTQAAWYKLYSAHVGRGVKYGRLESLHLSLHLGRHADDGAASAMLHALQANDLARPDAWIKARKICNVQDSSRSLQDVCVLALHEAEQWLNKITPTLKPLEDIANQLVLEELDHVLTHLYVTLVAATYPHDSAGTQLAVLVDNMQSATKTTHAMLADAAFKARIQRVLAAVEKDSESHVLGLVVIGLWGHLVGQEASRQRALANMLIAQQIQRPDGLMTDLQSVDMLLALILPGYKNPKSIKKRTTRRPRLSATAQELDNVASVCLRYLLLLRSVPQLAKPDAPRQQRQRSSMYVRQACLEIRMLLARPAFDTRPVTDLGVLFAADDGRAAGPAESSDRGDDDDDDDEEEAEDADFARQTERLIDLMTIVGCRAASRAGGRDDDSGVEGDLEEL</sequence>
<comment type="caution">
    <text evidence="3">The sequence shown here is derived from an EMBL/GenBank/DDBJ whole genome shotgun (WGS) entry which is preliminary data.</text>
</comment>
<dbReference type="GO" id="GO:0046983">
    <property type="term" value="F:protein dimerization activity"/>
    <property type="evidence" value="ECO:0007669"/>
    <property type="project" value="InterPro"/>
</dbReference>
<dbReference type="Gene3D" id="4.10.280.10">
    <property type="entry name" value="Helix-loop-helix DNA-binding domain"/>
    <property type="match status" value="1"/>
</dbReference>
<evidence type="ECO:0000313" key="4">
    <source>
        <dbReference type="Proteomes" id="UP000620104"/>
    </source>
</evidence>
<feature type="region of interest" description="Disordered" evidence="1">
    <location>
        <begin position="352"/>
        <end position="420"/>
    </location>
</feature>
<dbReference type="InterPro" id="IPR052099">
    <property type="entry name" value="Regulatory_TF_Diverse"/>
</dbReference>